<gene>
    <name evidence="7" type="ORF">SLNWT_6693</name>
</gene>
<dbReference type="AlphaFoldDB" id="A0A0B5EZ44"/>
<evidence type="ECO:0000256" key="1">
    <source>
        <dbReference type="ARBA" id="ARBA00004141"/>
    </source>
</evidence>
<dbReference type="Pfam" id="PF13515">
    <property type="entry name" value="FUSC_2"/>
    <property type="match status" value="1"/>
</dbReference>
<evidence type="ECO:0000256" key="5">
    <source>
        <dbReference type="SAM" id="MobiDB-lite"/>
    </source>
</evidence>
<evidence type="ECO:0000313" key="8">
    <source>
        <dbReference type="Proteomes" id="UP000031523"/>
    </source>
</evidence>
<evidence type="ECO:0000256" key="2">
    <source>
        <dbReference type="ARBA" id="ARBA00022692"/>
    </source>
</evidence>
<sequence length="524" mass="55954">MAAAGPPVSSPAHGRHSRWVTGIGMSTHGYGSGSPGPAGRGSAGTALRVRARAPEIRRATFTVPARGHSARCRRRTSPPCSPLPAGATDTARVPARGRSRLPGQGRIADGPYGAGTARQDSSPPVVQVAQLIQRTRQAMGAVRRRLPWEAAGVWSSARRAFQGPGPERELLVQSLKAAGAAALAWAVAGWWWKAPMALMAPWAAVVLVQATVYRSLRSAVQHVLVVTAGTAIAAATAALTHNTMVAMVIALPLTVLLGNYSRFGSQGLYAASTALFVLAYQSSTPADVGHRVMETLLGACIGVAVNALILPPLHTRGLDRLQADIPRRSARLLQDMADSVSTGYDIAQAEEWHTRARYLGGAVTELRTAHSWHEESLRLNPARHLRRTTPARRAFEEDLHWAHITDHLEALARTLWEAAGTRPGFDLPSQPALDILAELLRSAAEVCRADAALYAAEEDEENEETVTAARGRHLHEAHLAMERLKDLLRSGRGTGTPGLGALNAESQRLLVELAEVAGSPYAPR</sequence>
<dbReference type="InterPro" id="IPR049453">
    <property type="entry name" value="Memb_transporter_dom"/>
</dbReference>
<feature type="region of interest" description="Disordered" evidence="5">
    <location>
        <begin position="65"/>
        <end position="120"/>
    </location>
</feature>
<comment type="subcellular location">
    <subcellularLocation>
        <location evidence="1">Membrane</location>
        <topology evidence="1">Multi-pass membrane protein</topology>
    </subcellularLocation>
</comment>
<dbReference type="Proteomes" id="UP000031523">
    <property type="component" value="Chromosome"/>
</dbReference>
<keyword evidence="2" id="KW-0812">Transmembrane</keyword>
<reference evidence="7 8" key="1">
    <citation type="submission" date="2015-01" db="EMBL/GenBank/DDBJ databases">
        <title>Enhanced salinomycin production by adjusting the supply of polyketide extender units in Streptomyce albus DSM 41398.</title>
        <authorList>
            <person name="Lu C."/>
        </authorList>
    </citation>
    <scope>NUCLEOTIDE SEQUENCE [LARGE SCALE GENOMIC DNA]</scope>
    <source>
        <strain evidence="8">ATCC 21838 / DSM 41398 / FERM P-419 / JCM 4703 / NBRC 107858</strain>
    </source>
</reference>
<dbReference type="GO" id="GO:0016020">
    <property type="term" value="C:membrane"/>
    <property type="evidence" value="ECO:0007669"/>
    <property type="project" value="UniProtKB-SubCell"/>
</dbReference>
<feature type="compositionally biased region" description="Gly residues" evidence="5">
    <location>
        <begin position="30"/>
        <end position="42"/>
    </location>
</feature>
<dbReference type="KEGG" id="sals:SLNWT_6693"/>
<organism evidence="7 8">
    <name type="scientific">Streptomyces albus (strain ATCC 21838 / DSM 41398 / FERM P-419 / JCM 4703 / NBRC 107858)</name>
    <dbReference type="NCBI Taxonomy" id="1081613"/>
    <lineage>
        <taxon>Bacteria</taxon>
        <taxon>Bacillati</taxon>
        <taxon>Actinomycetota</taxon>
        <taxon>Actinomycetes</taxon>
        <taxon>Kitasatosporales</taxon>
        <taxon>Streptomycetaceae</taxon>
        <taxon>Streptomyces</taxon>
    </lineage>
</organism>
<evidence type="ECO:0000256" key="4">
    <source>
        <dbReference type="ARBA" id="ARBA00023136"/>
    </source>
</evidence>
<feature type="region of interest" description="Disordered" evidence="5">
    <location>
        <begin position="1"/>
        <end position="46"/>
    </location>
</feature>
<keyword evidence="3" id="KW-1133">Transmembrane helix</keyword>
<evidence type="ECO:0000313" key="7">
    <source>
        <dbReference type="EMBL" id="AJE87069.1"/>
    </source>
</evidence>
<name>A0A0B5EZ44_STRA4</name>
<evidence type="ECO:0000259" key="6">
    <source>
        <dbReference type="Pfam" id="PF13515"/>
    </source>
</evidence>
<protein>
    <submittedName>
        <fullName evidence="7">Integral membrane protein</fullName>
    </submittedName>
</protein>
<evidence type="ECO:0000256" key="3">
    <source>
        <dbReference type="ARBA" id="ARBA00022989"/>
    </source>
</evidence>
<feature type="domain" description="Integral membrane bound transporter" evidence="6">
    <location>
        <begin position="184"/>
        <end position="305"/>
    </location>
</feature>
<keyword evidence="4" id="KW-0472">Membrane</keyword>
<proteinExistence type="predicted"/>
<keyword evidence="8" id="KW-1185">Reference proteome</keyword>
<dbReference type="EMBL" id="CP010519">
    <property type="protein sequence ID" value="AJE87069.1"/>
    <property type="molecule type" value="Genomic_DNA"/>
</dbReference>
<accession>A0A0B5EZ44</accession>